<dbReference type="InParanoid" id="A0A165B7Y9"/>
<accession>A0A165B7Y9</accession>
<evidence type="ECO:0000313" key="4">
    <source>
        <dbReference type="EMBL" id="KZT00451.1"/>
    </source>
</evidence>
<dbReference type="RefSeq" id="XP_040758191.1">
    <property type="nucleotide sequence ID" value="XM_040905230.1"/>
</dbReference>
<evidence type="ECO:0000313" key="5">
    <source>
        <dbReference type="Proteomes" id="UP000076871"/>
    </source>
</evidence>
<organism evidence="4 5">
    <name type="scientific">Laetiporus sulphureus 93-53</name>
    <dbReference type="NCBI Taxonomy" id="1314785"/>
    <lineage>
        <taxon>Eukaryota</taxon>
        <taxon>Fungi</taxon>
        <taxon>Dikarya</taxon>
        <taxon>Basidiomycota</taxon>
        <taxon>Agaricomycotina</taxon>
        <taxon>Agaricomycetes</taxon>
        <taxon>Polyporales</taxon>
        <taxon>Laetiporus</taxon>
    </lineage>
</organism>
<dbReference type="Gene3D" id="3.40.50.300">
    <property type="entry name" value="P-loop containing nucleotide triphosphate hydrolases"/>
    <property type="match status" value="1"/>
</dbReference>
<dbReference type="EMBL" id="KV427685">
    <property type="protein sequence ID" value="KZT00451.1"/>
    <property type="molecule type" value="Genomic_DNA"/>
</dbReference>
<feature type="domain" description="SNF2 N-terminal" evidence="3">
    <location>
        <begin position="249"/>
        <end position="380"/>
    </location>
</feature>
<keyword evidence="2" id="KW-0067">ATP-binding</keyword>
<keyword evidence="5" id="KW-1185">Reference proteome</keyword>
<dbReference type="AlphaFoldDB" id="A0A165B7Y9"/>
<dbReference type="GO" id="GO:0005524">
    <property type="term" value="F:ATP binding"/>
    <property type="evidence" value="ECO:0007669"/>
    <property type="project" value="InterPro"/>
</dbReference>
<gene>
    <name evidence="4" type="ORF">LAESUDRAFT_666119</name>
</gene>
<dbReference type="SUPFAM" id="SSF52540">
    <property type="entry name" value="P-loop containing nucleoside triphosphate hydrolases"/>
    <property type="match status" value="1"/>
</dbReference>
<proteinExistence type="predicted"/>
<dbReference type="OrthoDB" id="2757769at2759"/>
<dbReference type="InterPro" id="IPR000330">
    <property type="entry name" value="SNF2_N"/>
</dbReference>
<dbReference type="STRING" id="1314785.A0A165B7Y9"/>
<dbReference type="InterPro" id="IPR027417">
    <property type="entry name" value="P-loop_NTPase"/>
</dbReference>
<sequence>MPSNTTAHTLLNLFLAKPEVWQWPTWSELTGSTGLPWDGHDGDSTVNMKADGSKWTAEDVVSCQAFIEQLKTLPANDKRKFLNKRHKDQRCSALQNIMKTLEKYSDKDAMEELTQKRETVKDLLNVALSDLAGDVELEMLSQSLQAMLEPGDGTLVEVLDFESLDMNWDTGVKEFQEMNATQLHELLGLPKEGLPFFNRKEDPMNAHDPWSEEGQEWLKTSKDAVAFGPHWHQLVGIVKMTRQMLASQPMFIFDEVGVGKTMQAVGLIALRAYYIHHYQKHSHLPGQWDLSSISEGENTGRLKDEPVMVVMTVSLLSQLLAELRCYLQHDCFDVLPYTGSHKTRAQWWELYYVKSKTQKCQQIIVTTYSAIASDCQVLFELKTPDKHLGSQKKHGFEQLVDQTVFGRHFGLMIYDEAACACTLSKPYFTCMELRKCSDSVVVMTAMPLLSRPEVSAQ</sequence>
<dbReference type="GeneID" id="63822260"/>
<evidence type="ECO:0000259" key="3">
    <source>
        <dbReference type="Pfam" id="PF00176"/>
    </source>
</evidence>
<evidence type="ECO:0000256" key="2">
    <source>
        <dbReference type="ARBA" id="ARBA00022840"/>
    </source>
</evidence>
<dbReference type="Proteomes" id="UP000076871">
    <property type="component" value="Unassembled WGS sequence"/>
</dbReference>
<reference evidence="4 5" key="1">
    <citation type="journal article" date="2016" name="Mol. Biol. Evol.">
        <title>Comparative Genomics of Early-Diverging Mushroom-Forming Fungi Provides Insights into the Origins of Lignocellulose Decay Capabilities.</title>
        <authorList>
            <person name="Nagy L.G."/>
            <person name="Riley R."/>
            <person name="Tritt A."/>
            <person name="Adam C."/>
            <person name="Daum C."/>
            <person name="Floudas D."/>
            <person name="Sun H."/>
            <person name="Yadav J.S."/>
            <person name="Pangilinan J."/>
            <person name="Larsson K.H."/>
            <person name="Matsuura K."/>
            <person name="Barry K."/>
            <person name="Labutti K."/>
            <person name="Kuo R."/>
            <person name="Ohm R.A."/>
            <person name="Bhattacharya S.S."/>
            <person name="Shirouzu T."/>
            <person name="Yoshinaga Y."/>
            <person name="Martin F.M."/>
            <person name="Grigoriev I.V."/>
            <person name="Hibbett D.S."/>
        </authorList>
    </citation>
    <scope>NUCLEOTIDE SEQUENCE [LARGE SCALE GENOMIC DNA]</scope>
    <source>
        <strain evidence="4 5">93-53</strain>
    </source>
</reference>
<name>A0A165B7Y9_9APHY</name>
<protein>
    <recommendedName>
        <fullName evidence="3">SNF2 N-terminal domain-containing protein</fullName>
    </recommendedName>
</protein>
<evidence type="ECO:0000256" key="1">
    <source>
        <dbReference type="ARBA" id="ARBA00022741"/>
    </source>
</evidence>
<dbReference type="Pfam" id="PF00176">
    <property type="entry name" value="SNF2-rel_dom"/>
    <property type="match status" value="1"/>
</dbReference>
<keyword evidence="1" id="KW-0547">Nucleotide-binding</keyword>